<evidence type="ECO:0000256" key="2">
    <source>
        <dbReference type="SAM" id="Phobius"/>
    </source>
</evidence>
<keyword evidence="2" id="KW-0812">Transmembrane</keyword>
<feature type="transmembrane region" description="Helical" evidence="2">
    <location>
        <begin position="16"/>
        <end position="37"/>
    </location>
</feature>
<name>A0AAV6TNV6_9ARAC</name>
<sequence length="69" mass="7476">MSPFTKESFKSVDDSAVISVANHVIFAISIILTKLVIGGKTPPTLVNESPPESHDDSAGICRESRHIRK</sequence>
<feature type="region of interest" description="Disordered" evidence="1">
    <location>
        <begin position="43"/>
        <end position="69"/>
    </location>
</feature>
<accession>A0AAV6TNV6</accession>
<keyword evidence="2" id="KW-1133">Transmembrane helix</keyword>
<proteinExistence type="predicted"/>
<evidence type="ECO:0000256" key="1">
    <source>
        <dbReference type="SAM" id="MobiDB-lite"/>
    </source>
</evidence>
<protein>
    <submittedName>
        <fullName evidence="3">Uncharacterized protein</fullName>
    </submittedName>
</protein>
<organism evidence="3 4">
    <name type="scientific">Oedothorax gibbosus</name>
    <dbReference type="NCBI Taxonomy" id="931172"/>
    <lineage>
        <taxon>Eukaryota</taxon>
        <taxon>Metazoa</taxon>
        <taxon>Ecdysozoa</taxon>
        <taxon>Arthropoda</taxon>
        <taxon>Chelicerata</taxon>
        <taxon>Arachnida</taxon>
        <taxon>Araneae</taxon>
        <taxon>Araneomorphae</taxon>
        <taxon>Entelegynae</taxon>
        <taxon>Araneoidea</taxon>
        <taxon>Linyphiidae</taxon>
        <taxon>Erigoninae</taxon>
        <taxon>Oedothorax</taxon>
    </lineage>
</organism>
<dbReference type="Proteomes" id="UP000827092">
    <property type="component" value="Unassembled WGS sequence"/>
</dbReference>
<evidence type="ECO:0000313" key="4">
    <source>
        <dbReference type="Proteomes" id="UP000827092"/>
    </source>
</evidence>
<dbReference type="EMBL" id="JAFNEN010001938">
    <property type="protein sequence ID" value="KAG8173259.1"/>
    <property type="molecule type" value="Genomic_DNA"/>
</dbReference>
<comment type="caution">
    <text evidence="3">The sequence shown here is derived from an EMBL/GenBank/DDBJ whole genome shotgun (WGS) entry which is preliminary data.</text>
</comment>
<keyword evidence="2" id="KW-0472">Membrane</keyword>
<evidence type="ECO:0000313" key="3">
    <source>
        <dbReference type="EMBL" id="KAG8173259.1"/>
    </source>
</evidence>
<dbReference type="AlphaFoldDB" id="A0AAV6TNV6"/>
<gene>
    <name evidence="3" type="ORF">JTE90_023579</name>
</gene>
<keyword evidence="4" id="KW-1185">Reference proteome</keyword>
<reference evidence="3 4" key="1">
    <citation type="journal article" date="2022" name="Nat. Ecol. Evol.">
        <title>A masculinizing supergene underlies an exaggerated male reproductive morph in a spider.</title>
        <authorList>
            <person name="Hendrickx F."/>
            <person name="De Corte Z."/>
            <person name="Sonet G."/>
            <person name="Van Belleghem S.M."/>
            <person name="Kostlbacher S."/>
            <person name="Vangestel C."/>
        </authorList>
    </citation>
    <scope>NUCLEOTIDE SEQUENCE [LARGE SCALE GENOMIC DNA]</scope>
    <source>
        <strain evidence="3">W744_W776</strain>
    </source>
</reference>